<name>S6C9L3_BABBO</name>
<sequence>MWNRARVTTGSLQALAALNRLSRRYQIDKIQRLSANFERACWRSVRCAEEAAYHRKYDFLRHCVNVINYRKSQPKTRVVPLSDFASTLAAKYNGDNADQLKTEAILKIKTIKSQLPKCIRDVDTDQLTTDEIVDMCRKDDLSTESIENAICSLVEISNIQRLLKRVDEARRKDISDPPYSRVRLEAMAQRGLTTAYN</sequence>
<dbReference type="EMBL" id="AK441701">
    <property type="protein sequence ID" value="BAN65495.1"/>
    <property type="molecule type" value="mRNA"/>
</dbReference>
<reference evidence="1" key="1">
    <citation type="journal article" date="2014" name="BMC Genomics">
        <title>The Babesia bovis gene and promoter model: an update from full-length EST analysis.</title>
        <authorList>
            <person name="Yamagishi J."/>
            <person name="Wakaguri H."/>
            <person name="Yokoyama N."/>
            <person name="Yamashita R."/>
            <person name="Suzuki Y."/>
            <person name="Xuan X."/>
            <person name="Igarashi I."/>
        </authorList>
    </citation>
    <scope>NUCLEOTIDE SEQUENCE</scope>
    <source>
        <strain evidence="1">Texas</strain>
    </source>
</reference>
<protein>
    <submittedName>
        <fullName evidence="1">Uncharacterized protein</fullName>
    </submittedName>
</protein>
<organism evidence="1">
    <name type="scientific">Babesia bovis</name>
    <dbReference type="NCBI Taxonomy" id="5865"/>
    <lineage>
        <taxon>Eukaryota</taxon>
        <taxon>Sar</taxon>
        <taxon>Alveolata</taxon>
        <taxon>Apicomplexa</taxon>
        <taxon>Aconoidasida</taxon>
        <taxon>Piroplasmida</taxon>
        <taxon>Babesiidae</taxon>
        <taxon>Babesia</taxon>
    </lineage>
</organism>
<evidence type="ECO:0000313" key="1">
    <source>
        <dbReference type="EMBL" id="BAN65495.1"/>
    </source>
</evidence>
<dbReference type="VEuPathDB" id="PiroplasmaDB:BBOV_IV003950"/>
<proteinExistence type="evidence at transcript level"/>
<gene>
    <name evidence="1" type="primary">BBOV_IV003950</name>
</gene>
<dbReference type="AlphaFoldDB" id="S6C9L3"/>
<accession>S6C9L3</accession>